<dbReference type="InterPro" id="IPR037185">
    <property type="entry name" value="EmrE-like"/>
</dbReference>
<dbReference type="PANTHER" id="PTHR32322:SF9">
    <property type="entry name" value="AMINO-ACID METABOLITE EFFLUX PUMP-RELATED"/>
    <property type="match status" value="1"/>
</dbReference>
<dbReference type="GO" id="GO:0016020">
    <property type="term" value="C:membrane"/>
    <property type="evidence" value="ECO:0007669"/>
    <property type="project" value="UniProtKB-SubCell"/>
</dbReference>
<keyword evidence="2 5" id="KW-0812">Transmembrane</keyword>
<name>A0A1E5D518_9VIBR</name>
<dbReference type="SUPFAM" id="SSF103481">
    <property type="entry name" value="Multidrug resistance efflux transporter EmrE"/>
    <property type="match status" value="2"/>
</dbReference>
<organism evidence="7 8">
    <name type="scientific">Vibrio genomosp. F6 str. FF-238</name>
    <dbReference type="NCBI Taxonomy" id="1191298"/>
    <lineage>
        <taxon>Bacteria</taxon>
        <taxon>Pseudomonadati</taxon>
        <taxon>Pseudomonadota</taxon>
        <taxon>Gammaproteobacteria</taxon>
        <taxon>Vibrionales</taxon>
        <taxon>Vibrionaceae</taxon>
        <taxon>Vibrio</taxon>
    </lineage>
</organism>
<evidence type="ECO:0000256" key="2">
    <source>
        <dbReference type="ARBA" id="ARBA00022692"/>
    </source>
</evidence>
<dbReference type="RefSeq" id="WP_017054449.1">
    <property type="nucleotide sequence ID" value="NZ_AJYW02000041.1"/>
</dbReference>
<feature type="domain" description="EamA" evidence="6">
    <location>
        <begin position="171"/>
        <end position="301"/>
    </location>
</feature>
<feature type="transmembrane region" description="Helical" evidence="5">
    <location>
        <begin position="282"/>
        <end position="301"/>
    </location>
</feature>
<feature type="transmembrane region" description="Helical" evidence="5">
    <location>
        <begin position="256"/>
        <end position="276"/>
    </location>
</feature>
<dbReference type="EMBL" id="AJYW02000041">
    <property type="protein sequence ID" value="OEE78705.1"/>
    <property type="molecule type" value="Genomic_DNA"/>
</dbReference>
<dbReference type="InterPro" id="IPR050638">
    <property type="entry name" value="AA-Vitamin_Transporters"/>
</dbReference>
<accession>A0A1E5D518</accession>
<evidence type="ECO:0000259" key="6">
    <source>
        <dbReference type="Pfam" id="PF00892"/>
    </source>
</evidence>
<evidence type="ECO:0000256" key="3">
    <source>
        <dbReference type="ARBA" id="ARBA00022989"/>
    </source>
</evidence>
<feature type="transmembrane region" description="Helical" evidence="5">
    <location>
        <begin position="226"/>
        <end position="249"/>
    </location>
</feature>
<feature type="transmembrane region" description="Helical" evidence="5">
    <location>
        <begin position="145"/>
        <end position="162"/>
    </location>
</feature>
<dbReference type="PANTHER" id="PTHR32322">
    <property type="entry name" value="INNER MEMBRANE TRANSPORTER"/>
    <property type="match status" value="1"/>
</dbReference>
<feature type="transmembrane region" description="Helical" evidence="5">
    <location>
        <begin position="200"/>
        <end position="220"/>
    </location>
</feature>
<dbReference type="InterPro" id="IPR000620">
    <property type="entry name" value="EamA_dom"/>
</dbReference>
<comment type="caution">
    <text evidence="7">The sequence shown here is derived from an EMBL/GenBank/DDBJ whole genome shotgun (WGS) entry which is preliminary data.</text>
</comment>
<dbReference type="Pfam" id="PF00892">
    <property type="entry name" value="EamA"/>
    <property type="match status" value="1"/>
</dbReference>
<evidence type="ECO:0000256" key="1">
    <source>
        <dbReference type="ARBA" id="ARBA00004141"/>
    </source>
</evidence>
<evidence type="ECO:0000256" key="5">
    <source>
        <dbReference type="SAM" id="Phobius"/>
    </source>
</evidence>
<gene>
    <name evidence="7" type="ORF">A130_12900</name>
</gene>
<dbReference type="AlphaFoldDB" id="A0A1E5D518"/>
<feature type="transmembrane region" description="Helical" evidence="5">
    <location>
        <begin position="96"/>
        <end position="114"/>
    </location>
</feature>
<dbReference type="Proteomes" id="UP000094165">
    <property type="component" value="Unassembled WGS sequence"/>
</dbReference>
<evidence type="ECO:0000256" key="4">
    <source>
        <dbReference type="ARBA" id="ARBA00023136"/>
    </source>
</evidence>
<reference evidence="7 8" key="1">
    <citation type="journal article" date="2012" name="Science">
        <title>Ecological populations of bacteria act as socially cohesive units of antibiotic production and resistance.</title>
        <authorList>
            <person name="Cordero O.X."/>
            <person name="Wildschutte H."/>
            <person name="Kirkup B."/>
            <person name="Proehl S."/>
            <person name="Ngo L."/>
            <person name="Hussain F."/>
            <person name="Le Roux F."/>
            <person name="Mincer T."/>
            <person name="Polz M.F."/>
        </authorList>
    </citation>
    <scope>NUCLEOTIDE SEQUENCE [LARGE SCALE GENOMIC DNA]</scope>
    <source>
        <strain evidence="7 8">FF-238</strain>
    </source>
</reference>
<protein>
    <recommendedName>
        <fullName evidence="6">EamA domain-containing protein</fullName>
    </recommendedName>
</protein>
<feature type="transmembrane region" description="Helical" evidence="5">
    <location>
        <begin position="168"/>
        <end position="188"/>
    </location>
</feature>
<evidence type="ECO:0000313" key="8">
    <source>
        <dbReference type="Proteomes" id="UP000094165"/>
    </source>
</evidence>
<feature type="transmembrane region" description="Helical" evidence="5">
    <location>
        <begin position="36"/>
        <end position="55"/>
    </location>
</feature>
<proteinExistence type="predicted"/>
<feature type="transmembrane region" description="Helical" evidence="5">
    <location>
        <begin position="120"/>
        <end position="138"/>
    </location>
</feature>
<keyword evidence="3 5" id="KW-1133">Transmembrane helix</keyword>
<keyword evidence="8" id="KW-1185">Reference proteome</keyword>
<keyword evidence="4 5" id="KW-0472">Membrane</keyword>
<sequence>MIIIPLTTLALIAFAANSVLSRLALGSELIDASSFTSIRLFSGAITLYALIKLYLPPRVHSQSCDYQSNDFQSCDFQSNDSQSYHSQNRQKGSWKAGILLFVYAVTFSFGYLSLDTATGALILFGSVQATMLINSLLSGNKVTRNEIWGMIIAFSGFLYLVLPNVDTPSLFGFGLMMVSGVAWGMYTINGRSSKQPLIETGFNFIRTLPFAVILFLLSLHQAHYTLQGLLLACASGSLASGVGYAIWYYVLPQLSVIRAASLQLLVPVLSAVGGGLFMSENITMHFVMSSALILGGIMIVLKAKE</sequence>
<comment type="subcellular location">
    <subcellularLocation>
        <location evidence="1">Membrane</location>
        <topology evidence="1">Multi-pass membrane protein</topology>
    </subcellularLocation>
</comment>
<evidence type="ECO:0000313" key="7">
    <source>
        <dbReference type="EMBL" id="OEE78705.1"/>
    </source>
</evidence>